<dbReference type="RefSeq" id="XP_007688097.1">
    <property type="nucleotide sequence ID" value="XM_007689907.1"/>
</dbReference>
<dbReference type="AlphaFoldDB" id="W6Z0U7"/>
<reference evidence="1 2" key="1">
    <citation type="journal article" date="2013" name="PLoS Genet.">
        <title>Comparative genome structure, secondary metabolite, and effector coding capacity across Cochliobolus pathogens.</title>
        <authorList>
            <person name="Condon B.J."/>
            <person name="Leng Y."/>
            <person name="Wu D."/>
            <person name="Bushley K.E."/>
            <person name="Ohm R.A."/>
            <person name="Otillar R."/>
            <person name="Martin J."/>
            <person name="Schackwitz W."/>
            <person name="Grimwood J."/>
            <person name="MohdZainudin N."/>
            <person name="Xue C."/>
            <person name="Wang R."/>
            <person name="Manning V.A."/>
            <person name="Dhillon B."/>
            <person name="Tu Z.J."/>
            <person name="Steffenson B.J."/>
            <person name="Salamov A."/>
            <person name="Sun H."/>
            <person name="Lowry S."/>
            <person name="LaButti K."/>
            <person name="Han J."/>
            <person name="Copeland A."/>
            <person name="Lindquist E."/>
            <person name="Barry K."/>
            <person name="Schmutz J."/>
            <person name="Baker S.E."/>
            <person name="Ciuffetti L.M."/>
            <person name="Grigoriev I.V."/>
            <person name="Zhong S."/>
            <person name="Turgeon B.G."/>
        </authorList>
    </citation>
    <scope>NUCLEOTIDE SEQUENCE [LARGE SCALE GENOMIC DNA]</scope>
    <source>
        <strain evidence="1 2">ATCC 44560</strain>
    </source>
</reference>
<dbReference type="EMBL" id="KI963985">
    <property type="protein sequence ID" value="EUC45377.1"/>
    <property type="molecule type" value="Genomic_DNA"/>
</dbReference>
<accession>W6Z0U7</accession>
<sequence length="71" mass="7794">MLWERKGSVTTKQCKGDAGVGFVVCYIQTEDYGVETKSGQMDSHGVSRRMIDTGCVASVRRICHVIQALSL</sequence>
<evidence type="ECO:0000313" key="1">
    <source>
        <dbReference type="EMBL" id="EUC45377.1"/>
    </source>
</evidence>
<dbReference type="Proteomes" id="UP000054032">
    <property type="component" value="Unassembled WGS sequence"/>
</dbReference>
<dbReference type="GeneID" id="19128708"/>
<organism evidence="1 2">
    <name type="scientific">Bipolaris oryzae ATCC 44560</name>
    <dbReference type="NCBI Taxonomy" id="930090"/>
    <lineage>
        <taxon>Eukaryota</taxon>
        <taxon>Fungi</taxon>
        <taxon>Dikarya</taxon>
        <taxon>Ascomycota</taxon>
        <taxon>Pezizomycotina</taxon>
        <taxon>Dothideomycetes</taxon>
        <taxon>Pleosporomycetidae</taxon>
        <taxon>Pleosporales</taxon>
        <taxon>Pleosporineae</taxon>
        <taxon>Pleosporaceae</taxon>
        <taxon>Bipolaris</taxon>
    </lineage>
</organism>
<evidence type="ECO:0000313" key="2">
    <source>
        <dbReference type="Proteomes" id="UP000054032"/>
    </source>
</evidence>
<gene>
    <name evidence="1" type="ORF">COCMIDRAFT_95682</name>
</gene>
<protein>
    <submittedName>
        <fullName evidence="1">Uncharacterized protein</fullName>
    </submittedName>
</protein>
<name>W6Z0U7_COCMI</name>
<keyword evidence="2" id="KW-1185">Reference proteome</keyword>
<proteinExistence type="predicted"/>
<dbReference type="KEGG" id="bor:COCMIDRAFT_95682"/>
<dbReference type="HOGENOM" id="CLU_2739645_0_0_1"/>